<evidence type="ECO:0000256" key="11">
    <source>
        <dbReference type="ARBA" id="ARBA00022881"/>
    </source>
</evidence>
<dbReference type="Gene3D" id="1.10.8.280">
    <property type="entry name" value="ABC transporter ATPase domain-like"/>
    <property type="match status" value="1"/>
</dbReference>
<protein>
    <recommendedName>
        <fullName evidence="15">UvrABC system protein A</fullName>
    </recommendedName>
    <alternativeName>
        <fullName evidence="16">Excinuclease ABC subunit A</fullName>
    </alternativeName>
</protein>
<dbReference type="Pfam" id="PF17760">
    <property type="entry name" value="UvrA_inter"/>
    <property type="match status" value="1"/>
</dbReference>
<keyword evidence="11" id="KW-0267">Excision nuclease</keyword>
<dbReference type="PANTHER" id="PTHR43152:SF3">
    <property type="entry name" value="UVRABC SYSTEM PROTEIN A"/>
    <property type="match status" value="1"/>
</dbReference>
<dbReference type="InterPro" id="IPR004602">
    <property type="entry name" value="UvrA"/>
</dbReference>
<evidence type="ECO:0000256" key="3">
    <source>
        <dbReference type="ARBA" id="ARBA00022723"/>
    </source>
</evidence>
<dbReference type="Gene3D" id="1.20.1580.10">
    <property type="entry name" value="ABC transporter ATPase like domain"/>
    <property type="match status" value="2"/>
</dbReference>
<comment type="subcellular location">
    <subcellularLocation>
        <location evidence="1">Cytoplasm</location>
    </subcellularLocation>
</comment>
<dbReference type="CDD" id="cd03271">
    <property type="entry name" value="ABC_UvrA_II"/>
    <property type="match status" value="1"/>
</dbReference>
<name>A0A4R6IXS0_9BACT</name>
<keyword evidence="8" id="KW-0863">Zinc-finger</keyword>
<keyword evidence="3" id="KW-0479">Metal-binding</keyword>
<dbReference type="PROSITE" id="PS00211">
    <property type="entry name" value="ABC_TRANSPORTER_1"/>
    <property type="match status" value="2"/>
</dbReference>
<dbReference type="GO" id="GO:0008270">
    <property type="term" value="F:zinc ion binding"/>
    <property type="evidence" value="ECO:0007669"/>
    <property type="project" value="UniProtKB-KW"/>
</dbReference>
<evidence type="ECO:0000256" key="15">
    <source>
        <dbReference type="ARBA" id="ARBA00039316"/>
    </source>
</evidence>
<dbReference type="NCBIfam" id="NF001503">
    <property type="entry name" value="PRK00349.1"/>
    <property type="match status" value="1"/>
</dbReference>
<dbReference type="GO" id="GO:0009380">
    <property type="term" value="C:excinuclease repair complex"/>
    <property type="evidence" value="ECO:0007669"/>
    <property type="project" value="InterPro"/>
</dbReference>
<dbReference type="GO" id="GO:0005737">
    <property type="term" value="C:cytoplasm"/>
    <property type="evidence" value="ECO:0007669"/>
    <property type="project" value="UniProtKB-SubCell"/>
</dbReference>
<dbReference type="InterPro" id="IPR041102">
    <property type="entry name" value="UvrA_inter"/>
</dbReference>
<evidence type="ECO:0000256" key="12">
    <source>
        <dbReference type="ARBA" id="ARBA00023125"/>
    </source>
</evidence>
<evidence type="ECO:0000256" key="10">
    <source>
        <dbReference type="ARBA" id="ARBA00022840"/>
    </source>
</evidence>
<dbReference type="InterPro" id="IPR041552">
    <property type="entry name" value="UvrA_DNA-bd"/>
</dbReference>
<dbReference type="Proteomes" id="UP000295741">
    <property type="component" value="Unassembled WGS sequence"/>
</dbReference>
<evidence type="ECO:0000313" key="18">
    <source>
        <dbReference type="EMBL" id="TDO27211.1"/>
    </source>
</evidence>
<evidence type="ECO:0000256" key="2">
    <source>
        <dbReference type="ARBA" id="ARBA00022490"/>
    </source>
</evidence>
<gene>
    <name evidence="18" type="ORF">BC659_2532</name>
</gene>
<keyword evidence="7" id="KW-0228">DNA excision</keyword>
<keyword evidence="13" id="KW-0234">DNA repair</keyword>
<evidence type="ECO:0000256" key="5">
    <source>
        <dbReference type="ARBA" id="ARBA00022741"/>
    </source>
</evidence>
<dbReference type="PANTHER" id="PTHR43152">
    <property type="entry name" value="UVRABC SYSTEM PROTEIN A"/>
    <property type="match status" value="1"/>
</dbReference>
<dbReference type="GO" id="GO:0006289">
    <property type="term" value="P:nucleotide-excision repair"/>
    <property type="evidence" value="ECO:0007669"/>
    <property type="project" value="InterPro"/>
</dbReference>
<dbReference type="SUPFAM" id="SSF52540">
    <property type="entry name" value="P-loop containing nucleoside triphosphate hydrolases"/>
    <property type="match status" value="2"/>
</dbReference>
<keyword evidence="5" id="KW-0547">Nucleotide-binding</keyword>
<comment type="caution">
    <text evidence="18">The sequence shown here is derived from an EMBL/GenBank/DDBJ whole genome shotgun (WGS) entry which is preliminary data.</text>
</comment>
<keyword evidence="2" id="KW-0963">Cytoplasm</keyword>
<evidence type="ECO:0000256" key="14">
    <source>
        <dbReference type="ARBA" id="ARBA00038000"/>
    </source>
</evidence>
<evidence type="ECO:0000256" key="13">
    <source>
        <dbReference type="ARBA" id="ARBA00023204"/>
    </source>
</evidence>
<organism evidence="18 19">
    <name type="scientific">Sediminibacterium goheungense</name>
    <dbReference type="NCBI Taxonomy" id="1086393"/>
    <lineage>
        <taxon>Bacteria</taxon>
        <taxon>Pseudomonadati</taxon>
        <taxon>Bacteroidota</taxon>
        <taxon>Chitinophagia</taxon>
        <taxon>Chitinophagales</taxon>
        <taxon>Chitinophagaceae</taxon>
        <taxon>Sediminibacterium</taxon>
    </lineage>
</organism>
<evidence type="ECO:0000259" key="17">
    <source>
        <dbReference type="PROSITE" id="PS50893"/>
    </source>
</evidence>
<evidence type="ECO:0000256" key="16">
    <source>
        <dbReference type="ARBA" id="ARBA00042156"/>
    </source>
</evidence>
<dbReference type="GO" id="GO:0004518">
    <property type="term" value="F:nuclease activity"/>
    <property type="evidence" value="ECO:0007669"/>
    <property type="project" value="UniProtKB-KW"/>
</dbReference>
<dbReference type="Gene3D" id="3.30.1490.20">
    <property type="entry name" value="ATP-grasp fold, A domain"/>
    <property type="match status" value="1"/>
</dbReference>
<feature type="domain" description="ABC transporter" evidence="17">
    <location>
        <begin position="640"/>
        <end position="972"/>
    </location>
</feature>
<dbReference type="InterPro" id="IPR017871">
    <property type="entry name" value="ABC_transporter-like_CS"/>
</dbReference>
<evidence type="ECO:0000256" key="1">
    <source>
        <dbReference type="ARBA" id="ARBA00004496"/>
    </source>
</evidence>
<evidence type="ECO:0000256" key="6">
    <source>
        <dbReference type="ARBA" id="ARBA00022763"/>
    </source>
</evidence>
<evidence type="ECO:0000256" key="9">
    <source>
        <dbReference type="ARBA" id="ARBA00022833"/>
    </source>
</evidence>
<evidence type="ECO:0000313" key="19">
    <source>
        <dbReference type="Proteomes" id="UP000295741"/>
    </source>
</evidence>
<dbReference type="InterPro" id="IPR027417">
    <property type="entry name" value="P-loop_NTPase"/>
</dbReference>
<dbReference type="Pfam" id="PF17755">
    <property type="entry name" value="UvrA_DNA-bind"/>
    <property type="match status" value="1"/>
</dbReference>
<dbReference type="EMBL" id="SNWP01000011">
    <property type="protein sequence ID" value="TDO27211.1"/>
    <property type="molecule type" value="Genomic_DNA"/>
</dbReference>
<evidence type="ECO:0000256" key="7">
    <source>
        <dbReference type="ARBA" id="ARBA00022769"/>
    </source>
</evidence>
<dbReference type="NCBIfam" id="TIGR00630">
    <property type="entry name" value="uvra"/>
    <property type="match status" value="1"/>
</dbReference>
<keyword evidence="12" id="KW-0238">DNA-binding</keyword>
<dbReference type="Gene3D" id="3.40.50.300">
    <property type="entry name" value="P-loop containing nucleotide triphosphate hydrolases"/>
    <property type="match status" value="2"/>
</dbReference>
<keyword evidence="4" id="KW-0677">Repeat</keyword>
<reference evidence="18 19" key="1">
    <citation type="submission" date="2019-03" db="EMBL/GenBank/DDBJ databases">
        <title>Genomic Encyclopedia of Archaeal and Bacterial Type Strains, Phase II (KMG-II): from individual species to whole genera.</title>
        <authorList>
            <person name="Goeker M."/>
        </authorList>
    </citation>
    <scope>NUCLEOTIDE SEQUENCE [LARGE SCALE GENOMIC DNA]</scope>
    <source>
        <strain evidence="18 19">DSM 28323</strain>
    </source>
</reference>
<keyword evidence="6" id="KW-0227">DNA damage</keyword>
<accession>A0A4R6IXS0</accession>
<dbReference type="InterPro" id="IPR013815">
    <property type="entry name" value="ATP_grasp_subdomain_1"/>
</dbReference>
<proteinExistence type="inferred from homology"/>
<dbReference type="GO" id="GO:0016887">
    <property type="term" value="F:ATP hydrolysis activity"/>
    <property type="evidence" value="ECO:0007669"/>
    <property type="project" value="InterPro"/>
</dbReference>
<dbReference type="AlphaFoldDB" id="A0A4R6IXS0"/>
<evidence type="ECO:0000256" key="8">
    <source>
        <dbReference type="ARBA" id="ARBA00022771"/>
    </source>
</evidence>
<sequence length="978" mass="109899">MFGCNKIARRMFLSLRIAMAKKTVKDTKENLQQSWDEQISVFGAREHNLKNIDISIPKNKLVVFTGVSGSGKSSLAFDTIYNEGQRRYMESFSAYARQFMGDMERPDVDKITGLSPVISIEQKTTNKNPRSTVGTVTEVYDFMRLLFARIGEAYSYNTGRKMVKFSEEEIVDNIFQKYRQKKITLLAPLIRGRKGHYRELFEDIRKKGFLKVRVDGEIIDLTPKLQVDRYKIHDIEVVIDRLQVTDDMRVRVSQSVQQTLKMGKDLMFLLVNDTSKIVQYSKQLMCDETGISYEEPSPNAFSFNSPYGACPVCKGLGNVYSVSMEAVIPDRSISIKEGGIAPLGEQRDAYMFRNVEALAKKNKISLDKPIRELPEKSLNILLYGNADGITEETIDIDDVTPGMPYEGVFEGIIPMLKRWFTGTGSSEALREWVEQFMELKICGECKGARLKKESLWFKVDEKNISELSNLNLDKLHAWFEGIEKRLDTKQNVIAKDILKEIRERLLFLLDVGLTYLSLNRPSRTLSGGESQRIRLATQIGSQLQGITYILDEPSIGLHQRDNHQLIKALQNLRNIGNTVLVVEHDKDIMLAADHLVDIGPRAGTYGGQIVAAGTPSEVLKSNSETAQYLNGKKRIEIPAERRKGNGKLLELKGAAGNNLKNVNVQFPLGKLIVVSGVSGSGKSTLINETLYPLLSKHCYNSRVSPMEFKSIKGLEHIDKVIEIDQSPIGRTPRSNPATYCGFFTEIRTLFASVPEAKIRGYNAGRFSFNVKGGRCDMCEGGGMRVIEMNFLPDVYVHCEKCNGKRYNRETLEIRYKGKSISDVLNMTVDEACDFFQPVHYLYRKVKVLQEVGLGYITLGQSAVTLSGGEAQRVKLATELGKKDTGKTFYILDEPTTGLHFQDIRHLLDVLNKLVDRGNTVLVIEHNLDVIKVADHIIDLGPEGGDGGGIILFEGTPEEMISNKKSHTARFVKEELAAK</sequence>
<dbReference type="PROSITE" id="PS50893">
    <property type="entry name" value="ABC_TRANSPORTER_2"/>
    <property type="match status" value="1"/>
</dbReference>
<keyword evidence="10" id="KW-0067">ATP-binding</keyword>
<dbReference type="InterPro" id="IPR003439">
    <property type="entry name" value="ABC_transporter-like_ATP-bd"/>
</dbReference>
<dbReference type="FunFam" id="1.20.1580.10:FF:000002">
    <property type="entry name" value="UvrABC system protein A"/>
    <property type="match status" value="1"/>
</dbReference>
<dbReference type="GO" id="GO:0005524">
    <property type="term" value="F:ATP binding"/>
    <property type="evidence" value="ECO:0007669"/>
    <property type="project" value="UniProtKB-KW"/>
</dbReference>
<keyword evidence="19" id="KW-1185">Reference proteome</keyword>
<comment type="similarity">
    <text evidence="14">Belongs to the ABC transporter superfamily. UvrA family.</text>
</comment>
<keyword evidence="9" id="KW-0862">Zinc</keyword>
<evidence type="ECO:0000256" key="4">
    <source>
        <dbReference type="ARBA" id="ARBA00022737"/>
    </source>
</evidence>
<dbReference type="GO" id="GO:0003677">
    <property type="term" value="F:DNA binding"/>
    <property type="evidence" value="ECO:0007669"/>
    <property type="project" value="UniProtKB-KW"/>
</dbReference>